<dbReference type="EMBL" id="BIFR01000001">
    <property type="protein sequence ID" value="GCE14034.1"/>
    <property type="molecule type" value="Genomic_DNA"/>
</dbReference>
<evidence type="ECO:0000256" key="6">
    <source>
        <dbReference type="ARBA" id="ARBA00023136"/>
    </source>
</evidence>
<dbReference type="GO" id="GO:0005886">
    <property type="term" value="C:plasma membrane"/>
    <property type="evidence" value="ECO:0007669"/>
    <property type="project" value="UniProtKB-SubCell"/>
</dbReference>
<feature type="transmembrane region" description="Helical" evidence="7">
    <location>
        <begin position="70"/>
        <end position="92"/>
    </location>
</feature>
<keyword evidence="4 7" id="KW-0812">Transmembrane</keyword>
<evidence type="ECO:0000256" key="3">
    <source>
        <dbReference type="ARBA" id="ARBA00022475"/>
    </source>
</evidence>
<keyword evidence="5 7" id="KW-1133">Transmembrane helix</keyword>
<reference evidence="9" key="1">
    <citation type="submission" date="2018-12" db="EMBL/GenBank/DDBJ databases">
        <title>Tengunoibacter tsumagoiensis gen. nov., sp. nov., Dictyobacter kobayashii sp. nov., D. alpinus sp. nov., and D. joshuensis sp. nov. and description of Dictyobacteraceae fam. nov. within the order Ktedonobacterales isolated from Tengu-no-mugimeshi.</title>
        <authorList>
            <person name="Wang C.M."/>
            <person name="Zheng Y."/>
            <person name="Sakai Y."/>
            <person name="Toyoda A."/>
            <person name="Minakuchi Y."/>
            <person name="Abe K."/>
            <person name="Yokota A."/>
            <person name="Yabe S."/>
        </authorList>
    </citation>
    <scope>NUCLEOTIDE SEQUENCE [LARGE SCALE GENOMIC DNA]</scope>
    <source>
        <strain evidence="9">Uno3</strain>
    </source>
</reference>
<evidence type="ECO:0000313" key="8">
    <source>
        <dbReference type="EMBL" id="GCE14034.1"/>
    </source>
</evidence>
<dbReference type="OrthoDB" id="165457at2"/>
<dbReference type="PANTHER" id="PTHR33884">
    <property type="entry name" value="UPF0410 PROTEIN YMGE"/>
    <property type="match status" value="1"/>
</dbReference>
<dbReference type="Proteomes" id="UP000287352">
    <property type="component" value="Unassembled WGS sequence"/>
</dbReference>
<comment type="similarity">
    <text evidence="2">Belongs to the UPF0410 family.</text>
</comment>
<evidence type="ECO:0000313" key="9">
    <source>
        <dbReference type="Proteomes" id="UP000287352"/>
    </source>
</evidence>
<feature type="transmembrane region" description="Helical" evidence="7">
    <location>
        <begin position="17"/>
        <end position="35"/>
    </location>
</feature>
<evidence type="ECO:0000256" key="5">
    <source>
        <dbReference type="ARBA" id="ARBA00022989"/>
    </source>
</evidence>
<dbReference type="RefSeq" id="WP_126581515.1">
    <property type="nucleotide sequence ID" value="NZ_BIFR01000001.1"/>
</dbReference>
<keyword evidence="3" id="KW-1003">Cell membrane</keyword>
<sequence length="99" mass="9832">MIATSMVLGASLNPGGIITWLVVGLIAGFLASAIMRGGGYGVIGDVIVGLIGAFVGGLVANLLIPGQNFGFWGSIVVAFIGACVLIAILRAVSSRSSAL</sequence>
<keyword evidence="6 7" id="KW-0472">Membrane</keyword>
<protein>
    <submittedName>
        <fullName evidence="8">Transglycosylase</fullName>
    </submittedName>
</protein>
<comment type="subcellular location">
    <subcellularLocation>
        <location evidence="1">Cell membrane</location>
        <topology evidence="1">Multi-pass membrane protein</topology>
    </subcellularLocation>
</comment>
<evidence type="ECO:0000256" key="4">
    <source>
        <dbReference type="ARBA" id="ARBA00022692"/>
    </source>
</evidence>
<accession>A0A402A4F1</accession>
<dbReference type="AlphaFoldDB" id="A0A402A4F1"/>
<comment type="caution">
    <text evidence="8">The sequence shown here is derived from an EMBL/GenBank/DDBJ whole genome shotgun (WGS) entry which is preliminary data.</text>
</comment>
<evidence type="ECO:0000256" key="7">
    <source>
        <dbReference type="SAM" id="Phobius"/>
    </source>
</evidence>
<evidence type="ECO:0000256" key="1">
    <source>
        <dbReference type="ARBA" id="ARBA00004651"/>
    </source>
</evidence>
<dbReference type="Pfam" id="PF04226">
    <property type="entry name" value="Transgly_assoc"/>
    <property type="match status" value="1"/>
</dbReference>
<name>A0A402A4F1_9CHLR</name>
<proteinExistence type="inferred from homology"/>
<organism evidence="8 9">
    <name type="scientific">Tengunoibacter tsumagoiensis</name>
    <dbReference type="NCBI Taxonomy" id="2014871"/>
    <lineage>
        <taxon>Bacteria</taxon>
        <taxon>Bacillati</taxon>
        <taxon>Chloroflexota</taxon>
        <taxon>Ktedonobacteria</taxon>
        <taxon>Ktedonobacterales</taxon>
        <taxon>Dictyobacteraceae</taxon>
        <taxon>Tengunoibacter</taxon>
    </lineage>
</organism>
<gene>
    <name evidence="8" type="ORF">KTT_38930</name>
</gene>
<evidence type="ECO:0000256" key="2">
    <source>
        <dbReference type="ARBA" id="ARBA00011006"/>
    </source>
</evidence>
<feature type="transmembrane region" description="Helical" evidence="7">
    <location>
        <begin position="42"/>
        <end position="64"/>
    </location>
</feature>
<keyword evidence="9" id="KW-1185">Reference proteome</keyword>
<dbReference type="InterPro" id="IPR007341">
    <property type="entry name" value="Transgly_assoc"/>
</dbReference>
<dbReference type="PANTHER" id="PTHR33884:SF3">
    <property type="entry name" value="UPF0410 PROTEIN YMGE"/>
    <property type="match status" value="1"/>
</dbReference>